<proteinExistence type="predicted"/>
<dbReference type="EMBL" id="BHXQ01000003">
    <property type="protein sequence ID" value="GCC51435.1"/>
    <property type="molecule type" value="Genomic_DNA"/>
</dbReference>
<dbReference type="AlphaFoldDB" id="A0A401U980"/>
<organism evidence="1 2">
    <name type="scientific">Chryseotalea sanaruensis</name>
    <dbReference type="NCBI Taxonomy" id="2482724"/>
    <lineage>
        <taxon>Bacteria</taxon>
        <taxon>Pseudomonadati</taxon>
        <taxon>Bacteroidota</taxon>
        <taxon>Cytophagia</taxon>
        <taxon>Cytophagales</taxon>
        <taxon>Chryseotaleaceae</taxon>
        <taxon>Chryseotalea</taxon>
    </lineage>
</organism>
<gene>
    <name evidence="1" type="ORF">SanaruYs_16600</name>
</gene>
<dbReference type="InterPro" id="IPR015797">
    <property type="entry name" value="NUDIX_hydrolase-like_dom_sf"/>
</dbReference>
<name>A0A401U980_9BACT</name>
<reference evidence="1 2" key="1">
    <citation type="submission" date="2018-11" db="EMBL/GenBank/DDBJ databases">
        <title>Chryseotalea sanarue gen. nov., sp., nov., a member of the family Cytophagaceae, isolated from a brackish lake in Hamamatsu Japan.</title>
        <authorList>
            <person name="Maejima Y."/>
            <person name="Iino T."/>
            <person name="Muraguchi Y."/>
            <person name="Fukuda K."/>
            <person name="Ohkuma M."/>
            <person name="Moriuchi R."/>
            <person name="Dohra H."/>
            <person name="Kimbara K."/>
            <person name="Shintani M."/>
        </authorList>
    </citation>
    <scope>NUCLEOTIDE SEQUENCE [LARGE SCALE GENOMIC DNA]</scope>
    <source>
        <strain evidence="1 2">Ys</strain>
    </source>
</reference>
<dbReference type="RefSeq" id="WP_127122101.1">
    <property type="nucleotide sequence ID" value="NZ_BHXQ01000003.1"/>
</dbReference>
<keyword evidence="1" id="KW-0378">Hydrolase</keyword>
<dbReference type="SUPFAM" id="SSF55811">
    <property type="entry name" value="Nudix"/>
    <property type="match status" value="1"/>
</dbReference>
<evidence type="ECO:0000313" key="1">
    <source>
        <dbReference type="EMBL" id="GCC51435.1"/>
    </source>
</evidence>
<sequence length="196" mass="21317">MAQVYACFHDGKGNILVTKKNLKGYFFHNKNKPGGTIIPNGQPLNGGGDYCLSGGGLEVLNPIDGALKEFLEETNVAVNPAIYKPSPEYYHAGEGSNEFYGVYFLAPNGLDEITKAVTGNLLKGAEAANAVKGGYKGSYDQLREDYKYCPSDNELNSGCAIVNFGDIPKYFVKGSRTTGWYYDIVMNLIKVSAQTR</sequence>
<keyword evidence="2" id="KW-1185">Reference proteome</keyword>
<protein>
    <submittedName>
        <fullName evidence="1">NUDIX hydrolase</fullName>
    </submittedName>
</protein>
<dbReference type="GO" id="GO:0016787">
    <property type="term" value="F:hydrolase activity"/>
    <property type="evidence" value="ECO:0007669"/>
    <property type="project" value="UniProtKB-KW"/>
</dbReference>
<comment type="caution">
    <text evidence="1">The sequence shown here is derived from an EMBL/GenBank/DDBJ whole genome shotgun (WGS) entry which is preliminary data.</text>
</comment>
<accession>A0A401U980</accession>
<dbReference type="Proteomes" id="UP000288227">
    <property type="component" value="Unassembled WGS sequence"/>
</dbReference>
<dbReference type="CDD" id="cd02883">
    <property type="entry name" value="NUDIX_Hydrolase"/>
    <property type="match status" value="1"/>
</dbReference>
<evidence type="ECO:0000313" key="2">
    <source>
        <dbReference type="Proteomes" id="UP000288227"/>
    </source>
</evidence>